<name>A0A1D2MHX7_ORCCI</name>
<keyword evidence="2" id="KW-0732">Signal</keyword>
<proteinExistence type="predicted"/>
<feature type="region of interest" description="Disordered" evidence="1">
    <location>
        <begin position="465"/>
        <end position="486"/>
    </location>
</feature>
<comment type="caution">
    <text evidence="3">The sequence shown here is derived from an EMBL/GenBank/DDBJ whole genome shotgun (WGS) entry which is preliminary data.</text>
</comment>
<dbReference type="AlphaFoldDB" id="A0A1D2MHX7"/>
<dbReference type="EMBL" id="LJIJ01001192">
    <property type="protein sequence ID" value="ODM92600.1"/>
    <property type="molecule type" value="Genomic_DNA"/>
</dbReference>
<gene>
    <name evidence="3" type="ORF">Ocin01_14079</name>
</gene>
<evidence type="ECO:0008006" key="5">
    <source>
        <dbReference type="Google" id="ProtNLM"/>
    </source>
</evidence>
<evidence type="ECO:0000313" key="4">
    <source>
        <dbReference type="Proteomes" id="UP000094527"/>
    </source>
</evidence>
<accession>A0A1D2MHX7</accession>
<organism evidence="3 4">
    <name type="scientific">Orchesella cincta</name>
    <name type="common">Springtail</name>
    <name type="synonym">Podura cincta</name>
    <dbReference type="NCBI Taxonomy" id="48709"/>
    <lineage>
        <taxon>Eukaryota</taxon>
        <taxon>Metazoa</taxon>
        <taxon>Ecdysozoa</taxon>
        <taxon>Arthropoda</taxon>
        <taxon>Hexapoda</taxon>
        <taxon>Collembola</taxon>
        <taxon>Entomobryomorpha</taxon>
        <taxon>Entomobryoidea</taxon>
        <taxon>Orchesellidae</taxon>
        <taxon>Orchesellinae</taxon>
        <taxon>Orchesella</taxon>
    </lineage>
</organism>
<evidence type="ECO:0000313" key="3">
    <source>
        <dbReference type="EMBL" id="ODM92600.1"/>
    </source>
</evidence>
<keyword evidence="4" id="KW-1185">Reference proteome</keyword>
<sequence>MALKGLIIFVIFISELMAAVRWTWDDVQSKLFVLQGRAGAISGRAAVHPHGAWMHPLCWGNGCHYDLATLHCYDPATSERVHYNGYNPVWKSQTECVNIGGGAVTGQFGYQFSADPQTSFLLSFFKLSTNQGIAGAGADQPVYQTARTASKHAIQYYLKFVGITISFADSCLLKLGESGGQNGNTQIVYNGQTTGLQRGGLALLSIQKNGLFSTGIFNGYCGTRFPPCTEHCNNPDTCNSRSECWYDFRISHCVQASFRPPAPPVTTPTPTTKRPTKPPVVDKCGPIGADRDTCEAKGCQFCCNTMTCIRVGAKTPPSCYNGGCVGDCFRPDVCNSRADHCHYDEDTGSCIDCTYVKLQLAFVVDFSSTGAIASFQQLANLTATFKNMFRDPEFAVTSFSDWDRTGWPDTKDHNDPEENGDTRLTWTSADKNLGWKRERMIADGRQVIRLMILVENQFVNPEAYLGRPGGRTPSKGDGTDTCTNNMPVTRKLMRDVLVRDLMSVIGVFTVDENKEVIAKWNDLFAGMKQVQYSSFDSKTAVDELTSHIRALVVGQNTHEKCMPPTNKTRPPPIVDRCGPIGTDRDTCEAKGCLFCCNTMACVKSSGAKKPPNCYNGGCIGDCFRPDACNSRPNHCQYDEDTGRCIDCTYVKLQLAFLVDTASQSAVNSFKELSKLATSLKKMFRDPEFAITSYADWERSAWGSVIGHNDPDNCYRVVQQFTTDDATIVSVASKMTATQGSIKENGDTGLVWTSASKELGWKRERMIADGRQVIRLMILVDNKFLNPEGILYINGSRTVSKGDGTDTCRNNLPVTRKLLRDVLVRDMMSVIGFFTVDEIKDVIVQWDDLFAGMMEVLYASFDSTSPMDDLASYIRAFVAGQNMNDMCATMGSGD</sequence>
<feature type="chain" id="PRO_5008904055" description="VWFA domain-containing protein" evidence="2">
    <location>
        <begin position="19"/>
        <end position="893"/>
    </location>
</feature>
<evidence type="ECO:0000256" key="1">
    <source>
        <dbReference type="SAM" id="MobiDB-lite"/>
    </source>
</evidence>
<dbReference type="Proteomes" id="UP000094527">
    <property type="component" value="Unassembled WGS sequence"/>
</dbReference>
<reference evidence="3 4" key="1">
    <citation type="journal article" date="2016" name="Genome Biol. Evol.">
        <title>Gene Family Evolution Reflects Adaptation to Soil Environmental Stressors in the Genome of the Collembolan Orchesella cincta.</title>
        <authorList>
            <person name="Faddeeva-Vakhrusheva A."/>
            <person name="Derks M.F."/>
            <person name="Anvar S.Y."/>
            <person name="Agamennone V."/>
            <person name="Suring W."/>
            <person name="Smit S."/>
            <person name="van Straalen N.M."/>
            <person name="Roelofs D."/>
        </authorList>
    </citation>
    <scope>NUCLEOTIDE SEQUENCE [LARGE SCALE GENOMIC DNA]</scope>
    <source>
        <tissue evidence="3">Mixed pool</tissue>
    </source>
</reference>
<evidence type="ECO:0000256" key="2">
    <source>
        <dbReference type="SAM" id="SignalP"/>
    </source>
</evidence>
<protein>
    <recommendedName>
        <fullName evidence="5">VWFA domain-containing protein</fullName>
    </recommendedName>
</protein>
<feature type="signal peptide" evidence="2">
    <location>
        <begin position="1"/>
        <end position="18"/>
    </location>
</feature>